<evidence type="ECO:0000313" key="3">
    <source>
        <dbReference type="Proteomes" id="UP000314985"/>
    </source>
</evidence>
<proteinExistence type="predicted"/>
<feature type="region of interest" description="Disordered" evidence="1">
    <location>
        <begin position="206"/>
        <end position="227"/>
    </location>
</feature>
<organism evidence="2 3">
    <name type="scientific">Sus scrofa</name>
    <name type="common">Pig</name>
    <dbReference type="NCBI Taxonomy" id="9823"/>
    <lineage>
        <taxon>Eukaryota</taxon>
        <taxon>Metazoa</taxon>
        <taxon>Chordata</taxon>
        <taxon>Craniata</taxon>
        <taxon>Vertebrata</taxon>
        <taxon>Euteleostomi</taxon>
        <taxon>Mammalia</taxon>
        <taxon>Eutheria</taxon>
        <taxon>Laurasiatheria</taxon>
        <taxon>Artiodactyla</taxon>
        <taxon>Suina</taxon>
        <taxon>Suidae</taxon>
        <taxon>Sus</taxon>
    </lineage>
</organism>
<protein>
    <submittedName>
        <fullName evidence="2">Uncharacterized protein</fullName>
    </submittedName>
</protein>
<evidence type="ECO:0000256" key="1">
    <source>
        <dbReference type="SAM" id="MobiDB-lite"/>
    </source>
</evidence>
<sequence length="227" mass="24391">MQEWHRACLANHGENHALTEACRQLGAGLGSPHAPGRPRGSKQGRKGHRQLRSAWEASRVCANVAGPRVSSRGHRTQGCFSLLAATTGIRSPTVEPPHVQFPKRREKKHLLPSTHGTCVAKLRNHRGGGQGAPQPAAGLRPGRHPGHWAGSCQKFPRGGSCRHGRARARCGVAGTRGKGPCRDLPRQASGFLCGCRNQDCVVSAEGQTHRSPARVEDPEMTRTSETC</sequence>
<reference evidence="2 3" key="1">
    <citation type="submission" date="2017-08" db="EMBL/GenBank/DDBJ databases">
        <title>USMARCv1.0.</title>
        <authorList>
            <person name="Hannum G.I."/>
            <person name="Koren S."/>
            <person name="Schroeder S.G."/>
            <person name="Chin S.C."/>
            <person name="Nonneman D.J."/>
            <person name="Becker S.A."/>
            <person name="Rosen B.D."/>
            <person name="Bickhart D.M."/>
            <person name="Putnam N.H."/>
            <person name="Green R.E."/>
            <person name="Tuggle C.K."/>
            <person name="Liu H."/>
            <person name="Rohrer G.A."/>
            <person name="Warr A."/>
            <person name="Hall R."/>
            <person name="Kim K."/>
            <person name="Hume D.A."/>
            <person name="Talbot R."/>
            <person name="Chow W."/>
            <person name="Howe K."/>
            <person name="Schwartz A.S."/>
            <person name="Watson M."/>
            <person name="Archibald A.L."/>
            <person name="Phillippy A.M."/>
            <person name="Smith T.P.L."/>
        </authorList>
    </citation>
    <scope>NUCLEOTIDE SEQUENCE [LARGE SCALE GENOMIC DNA]</scope>
</reference>
<feature type="compositionally biased region" description="Basic residues" evidence="1">
    <location>
        <begin position="39"/>
        <end position="51"/>
    </location>
</feature>
<feature type="compositionally biased region" description="Basic and acidic residues" evidence="1">
    <location>
        <begin position="213"/>
        <end position="227"/>
    </location>
</feature>
<dbReference type="Ensembl" id="ENSSSCT00070012439.1">
    <property type="protein sequence ID" value="ENSSSCP00070010230.1"/>
    <property type="gene ID" value="ENSSSCG00070006516.1"/>
</dbReference>
<name>A0A4X1T4C9_PIG</name>
<dbReference type="AlphaFoldDB" id="A0A4X1T4C9"/>
<dbReference type="Proteomes" id="UP000314985">
    <property type="component" value="Chromosome 8"/>
</dbReference>
<evidence type="ECO:0000313" key="2">
    <source>
        <dbReference type="Ensembl" id="ENSSSCP00070010230.1"/>
    </source>
</evidence>
<feature type="region of interest" description="Disordered" evidence="1">
    <location>
        <begin position="26"/>
        <end position="51"/>
    </location>
</feature>
<reference evidence="2" key="2">
    <citation type="submission" date="2025-08" db="UniProtKB">
        <authorList>
            <consortium name="Ensembl"/>
        </authorList>
    </citation>
    <scope>IDENTIFICATION</scope>
</reference>
<accession>A0A4X1T4C9</accession>